<keyword evidence="1" id="KW-0812">Transmembrane</keyword>
<keyword evidence="2" id="KW-0732">Signal</keyword>
<feature type="chain" id="PRO_5039453532" evidence="2">
    <location>
        <begin position="20"/>
        <end position="74"/>
    </location>
</feature>
<protein>
    <submittedName>
        <fullName evidence="3">Uncharacterized protein</fullName>
    </submittedName>
</protein>
<feature type="signal peptide" evidence="2">
    <location>
        <begin position="1"/>
        <end position="19"/>
    </location>
</feature>
<reference evidence="3 4" key="1">
    <citation type="submission" date="2018-07" db="EMBL/GenBank/DDBJ databases">
        <title>Microbacterium endoborsara sp. nov., a novel actinobacterium isolated from Borszczowia aralocaspica.</title>
        <authorList>
            <person name="An D."/>
        </authorList>
    </citation>
    <scope>NUCLEOTIDE SEQUENCE [LARGE SCALE GENOMIC DNA]</scope>
    <source>
        <strain evidence="3 4">C1.15228</strain>
    </source>
</reference>
<evidence type="ECO:0000256" key="1">
    <source>
        <dbReference type="SAM" id="Phobius"/>
    </source>
</evidence>
<evidence type="ECO:0000256" key="2">
    <source>
        <dbReference type="SAM" id="SignalP"/>
    </source>
</evidence>
<gene>
    <name evidence="3" type="ORF">DTO57_08990</name>
</gene>
<proteinExistence type="predicted"/>
<accession>A0A367XXJ8</accession>
<organism evidence="3 4">
    <name type="scientific">Microbacterium sorbitolivorans</name>
    <dbReference type="NCBI Taxonomy" id="1867410"/>
    <lineage>
        <taxon>Bacteria</taxon>
        <taxon>Bacillati</taxon>
        <taxon>Actinomycetota</taxon>
        <taxon>Actinomycetes</taxon>
        <taxon>Micrococcales</taxon>
        <taxon>Microbacteriaceae</taxon>
        <taxon>Microbacterium</taxon>
    </lineage>
</organism>
<keyword evidence="4" id="KW-1185">Reference proteome</keyword>
<dbReference type="AlphaFoldDB" id="A0A367XXJ8"/>
<evidence type="ECO:0000313" key="4">
    <source>
        <dbReference type="Proteomes" id="UP000253508"/>
    </source>
</evidence>
<evidence type="ECO:0000313" key="3">
    <source>
        <dbReference type="EMBL" id="RCK58304.1"/>
    </source>
</evidence>
<dbReference type="EMBL" id="QORO01000003">
    <property type="protein sequence ID" value="RCK58304.1"/>
    <property type="molecule type" value="Genomic_DNA"/>
</dbReference>
<keyword evidence="1" id="KW-1133">Transmembrane helix</keyword>
<name>A0A367XXJ8_9MICO</name>
<keyword evidence="1" id="KW-0472">Membrane</keyword>
<dbReference type="Proteomes" id="UP000253508">
    <property type="component" value="Unassembled WGS sequence"/>
</dbReference>
<feature type="transmembrane region" description="Helical" evidence="1">
    <location>
        <begin position="33"/>
        <end position="53"/>
    </location>
</feature>
<sequence length="74" mass="7110">MLLGAGALLLVAAAAAAIAEGYAADAQARGGNIIPALVIAGLGIASAIVGLVLPPASPRSADPSDEAHERNSPL</sequence>
<comment type="caution">
    <text evidence="3">The sequence shown here is derived from an EMBL/GenBank/DDBJ whole genome shotgun (WGS) entry which is preliminary data.</text>
</comment>